<evidence type="ECO:0000313" key="8">
    <source>
        <dbReference type="Proteomes" id="UP001597541"/>
    </source>
</evidence>
<keyword evidence="4 6" id="KW-0732">Signal</keyword>
<feature type="chain" id="PRO_5045065059" evidence="6">
    <location>
        <begin position="21"/>
        <end position="483"/>
    </location>
</feature>
<evidence type="ECO:0000256" key="3">
    <source>
        <dbReference type="ARBA" id="ARBA00022448"/>
    </source>
</evidence>
<sequence length="483" mass="53590">MKKTLALALTAILMLTVLLTGCGGSGNNGNNGGTGASNSGNTGNTGGSNAGNSGNTPSDTGSDAGNATDTPSGEVVTLKFGTWNDPVIEQKKIDAFQKLHPNIKVEIDKAVTWPWDEKLGAAAAAGKLPDVFFVFNAPGNVSSNWLADMTPYLKEDPDYNEQNIFGNLSATGQYNGKQFVLPHQLFTMGVLINVDLFNKENVPLPKANWTIDEFEKIAKKLTKPSANQYGVENLFGARETFVPQFDPKLGWLTFDGTQFNFDKPAFSDTIHWINKVVFSDKTSVDQFERKEQDKWYGKDKSGFVMGKVGMKIDANWAFADVQKNAKFKWDFLPIPGKEGQRVPMITDYIGMAKNTKHPKEAMEFIKFLTYSKDGWMERINNIEKPITTMPLLNDREVWDAYMKTTYTAPGLKDVIAGIPNGFVDGYKWLPGDAEIIDKVLNPYDTKKELIMLKVKPEDVAKDIQKKAMDIYNKNKQQIDAATK</sequence>
<dbReference type="Gene3D" id="3.40.190.10">
    <property type="entry name" value="Periplasmic binding protein-like II"/>
    <property type="match status" value="1"/>
</dbReference>
<evidence type="ECO:0000256" key="1">
    <source>
        <dbReference type="ARBA" id="ARBA00004196"/>
    </source>
</evidence>
<accession>A0ABW5PJJ0</accession>
<organism evidence="7 8">
    <name type="scientific">Paenibacillus gansuensis</name>
    <dbReference type="NCBI Taxonomy" id="306542"/>
    <lineage>
        <taxon>Bacteria</taxon>
        <taxon>Bacillati</taxon>
        <taxon>Bacillota</taxon>
        <taxon>Bacilli</taxon>
        <taxon>Bacillales</taxon>
        <taxon>Paenibacillaceae</taxon>
        <taxon>Paenibacillus</taxon>
    </lineage>
</organism>
<comment type="subcellular location">
    <subcellularLocation>
        <location evidence="1">Cell envelope</location>
    </subcellularLocation>
</comment>
<name>A0ABW5PJJ0_9BACL</name>
<comment type="similarity">
    <text evidence="2">Belongs to the bacterial solute-binding protein 1 family.</text>
</comment>
<feature type="region of interest" description="Disordered" evidence="5">
    <location>
        <begin position="33"/>
        <end position="73"/>
    </location>
</feature>
<dbReference type="InterPro" id="IPR050490">
    <property type="entry name" value="Bact_solute-bd_prot1"/>
</dbReference>
<keyword evidence="3" id="KW-0813">Transport</keyword>
<reference evidence="8" key="1">
    <citation type="journal article" date="2019" name="Int. J. Syst. Evol. Microbiol.">
        <title>The Global Catalogue of Microorganisms (GCM) 10K type strain sequencing project: providing services to taxonomists for standard genome sequencing and annotation.</title>
        <authorList>
            <consortium name="The Broad Institute Genomics Platform"/>
            <consortium name="The Broad Institute Genome Sequencing Center for Infectious Disease"/>
            <person name="Wu L."/>
            <person name="Ma J."/>
        </authorList>
    </citation>
    <scope>NUCLEOTIDE SEQUENCE [LARGE SCALE GENOMIC DNA]</scope>
    <source>
        <strain evidence="8">KCTC 3950</strain>
    </source>
</reference>
<gene>
    <name evidence="7" type="ORF">ACFSUF_23640</name>
</gene>
<dbReference type="Pfam" id="PF01547">
    <property type="entry name" value="SBP_bac_1"/>
    <property type="match status" value="1"/>
</dbReference>
<evidence type="ECO:0000256" key="2">
    <source>
        <dbReference type="ARBA" id="ARBA00008520"/>
    </source>
</evidence>
<evidence type="ECO:0000313" key="7">
    <source>
        <dbReference type="EMBL" id="MFD2615401.1"/>
    </source>
</evidence>
<dbReference type="SUPFAM" id="SSF53850">
    <property type="entry name" value="Periplasmic binding protein-like II"/>
    <property type="match status" value="1"/>
</dbReference>
<keyword evidence="8" id="KW-1185">Reference proteome</keyword>
<evidence type="ECO:0000256" key="5">
    <source>
        <dbReference type="SAM" id="MobiDB-lite"/>
    </source>
</evidence>
<feature type="compositionally biased region" description="Polar residues" evidence="5">
    <location>
        <begin position="57"/>
        <end position="71"/>
    </location>
</feature>
<dbReference type="RefSeq" id="WP_377607247.1">
    <property type="nucleotide sequence ID" value="NZ_JBHUME010000019.1"/>
</dbReference>
<dbReference type="Proteomes" id="UP001597541">
    <property type="component" value="Unassembled WGS sequence"/>
</dbReference>
<dbReference type="PROSITE" id="PS51257">
    <property type="entry name" value="PROKAR_LIPOPROTEIN"/>
    <property type="match status" value="1"/>
</dbReference>
<proteinExistence type="inferred from homology"/>
<evidence type="ECO:0000256" key="6">
    <source>
        <dbReference type="SAM" id="SignalP"/>
    </source>
</evidence>
<protein>
    <submittedName>
        <fullName evidence="7">Extracellular solute-binding protein</fullName>
    </submittedName>
</protein>
<dbReference type="EMBL" id="JBHUME010000019">
    <property type="protein sequence ID" value="MFD2615401.1"/>
    <property type="molecule type" value="Genomic_DNA"/>
</dbReference>
<comment type="caution">
    <text evidence="7">The sequence shown here is derived from an EMBL/GenBank/DDBJ whole genome shotgun (WGS) entry which is preliminary data.</text>
</comment>
<dbReference type="InterPro" id="IPR006059">
    <property type="entry name" value="SBP"/>
</dbReference>
<evidence type="ECO:0000256" key="4">
    <source>
        <dbReference type="ARBA" id="ARBA00022729"/>
    </source>
</evidence>
<feature type="signal peptide" evidence="6">
    <location>
        <begin position="1"/>
        <end position="20"/>
    </location>
</feature>
<dbReference type="PANTHER" id="PTHR43649:SF31">
    <property type="entry name" value="SN-GLYCEROL-3-PHOSPHATE-BINDING PERIPLASMIC PROTEIN UGPB"/>
    <property type="match status" value="1"/>
</dbReference>
<dbReference type="PANTHER" id="PTHR43649">
    <property type="entry name" value="ARABINOSE-BINDING PROTEIN-RELATED"/>
    <property type="match status" value="1"/>
</dbReference>